<feature type="coiled-coil region" evidence="4">
    <location>
        <begin position="259"/>
        <end position="298"/>
    </location>
</feature>
<keyword evidence="4" id="KW-0175">Coiled coil</keyword>
<protein>
    <submittedName>
        <fullName evidence="8">Methyl-accepting chemotaxis protein</fullName>
    </submittedName>
</protein>
<dbReference type="Proteomes" id="UP001595420">
    <property type="component" value="Unassembled WGS sequence"/>
</dbReference>
<gene>
    <name evidence="8" type="ORF">ACFOD3_23180</name>
</gene>
<dbReference type="Pfam" id="PF00015">
    <property type="entry name" value="MCPsignal"/>
    <property type="match status" value="1"/>
</dbReference>
<dbReference type="Pfam" id="PF00672">
    <property type="entry name" value="HAMP"/>
    <property type="match status" value="1"/>
</dbReference>
<dbReference type="SMART" id="SM00304">
    <property type="entry name" value="HAMP"/>
    <property type="match status" value="2"/>
</dbReference>
<accession>A0ABV7BYT0</accession>
<proteinExistence type="inferred from homology"/>
<dbReference type="Pfam" id="PF05227">
    <property type="entry name" value="CHASE3"/>
    <property type="match status" value="1"/>
</dbReference>
<comment type="caution">
    <text evidence="8">The sequence shown here is derived from an EMBL/GenBank/DDBJ whole genome shotgun (WGS) entry which is preliminary data.</text>
</comment>
<feature type="domain" description="HAMP" evidence="7">
    <location>
        <begin position="215"/>
        <end position="268"/>
    </location>
</feature>
<dbReference type="EMBL" id="JBHRSB010000008">
    <property type="protein sequence ID" value="MFC3002822.1"/>
    <property type="molecule type" value="Genomic_DNA"/>
</dbReference>
<dbReference type="PROSITE" id="PS50111">
    <property type="entry name" value="CHEMOTAXIS_TRANSDUC_2"/>
    <property type="match status" value="1"/>
</dbReference>
<evidence type="ECO:0000256" key="2">
    <source>
        <dbReference type="ARBA" id="ARBA00029447"/>
    </source>
</evidence>
<dbReference type="PANTHER" id="PTHR32089:SF112">
    <property type="entry name" value="LYSOZYME-LIKE PROTEIN-RELATED"/>
    <property type="match status" value="1"/>
</dbReference>
<evidence type="ECO:0000313" key="8">
    <source>
        <dbReference type="EMBL" id="MFC3002822.1"/>
    </source>
</evidence>
<dbReference type="CDD" id="cd19410">
    <property type="entry name" value="HK9-like_sensor"/>
    <property type="match status" value="1"/>
</dbReference>
<keyword evidence="9" id="KW-1185">Reference proteome</keyword>
<keyword evidence="5" id="KW-1133">Transmembrane helix</keyword>
<feature type="domain" description="Methyl-accepting transducer" evidence="6">
    <location>
        <begin position="309"/>
        <end position="531"/>
    </location>
</feature>
<dbReference type="CDD" id="cd06225">
    <property type="entry name" value="HAMP"/>
    <property type="match status" value="1"/>
</dbReference>
<dbReference type="InterPro" id="IPR004089">
    <property type="entry name" value="MCPsignal_dom"/>
</dbReference>
<evidence type="ECO:0000256" key="1">
    <source>
        <dbReference type="ARBA" id="ARBA00023224"/>
    </source>
</evidence>
<keyword evidence="1 3" id="KW-0807">Transducer</keyword>
<dbReference type="PROSITE" id="PS50885">
    <property type="entry name" value="HAMP"/>
    <property type="match status" value="1"/>
</dbReference>
<dbReference type="RefSeq" id="WP_216839008.1">
    <property type="nucleotide sequence ID" value="NZ_JAFNJS010000008.1"/>
</dbReference>
<organism evidence="8 9">
    <name type="scientific">Falsiroseomonas tokyonensis</name>
    <dbReference type="NCBI Taxonomy" id="430521"/>
    <lineage>
        <taxon>Bacteria</taxon>
        <taxon>Pseudomonadati</taxon>
        <taxon>Pseudomonadota</taxon>
        <taxon>Alphaproteobacteria</taxon>
        <taxon>Acetobacterales</taxon>
        <taxon>Roseomonadaceae</taxon>
        <taxon>Falsiroseomonas</taxon>
    </lineage>
</organism>
<feature type="transmembrane region" description="Helical" evidence="5">
    <location>
        <begin position="193"/>
        <end position="213"/>
    </location>
</feature>
<sequence length="565" mass="58849">MIKALLRLSIARKLALAFLVVIVAAGGAGGLTWLRLDVIEQAARWNEHTHKVLERADQLVGAMVDQETGVRGHLLNGDPAFLEPYRAGGQAYARALADIRRLTSDNAAQQRRLDEVDRAAQAWMTGHAARQVALMARGDEASRAEARRMEEQGLGKASMDALRAKAEELSAVEEQLLVQRTADMQQAFTDARLMLGFGTLAAALIALASALALSRSVARPMSRLADQVSRIAAGDLTVTVEGDQRQDEVGALAKSVAVLKENTARARALEAEAEAERLRAEEARLAAQRAIADELERTVGSVSATLAGAATELQATVGTMTSGAERTAEQAIAAAAGATQASANVQTVAAATEEMAATGAEINRQVTEAAETARRASEETRATDATVRSLAEAAGRIGEVVRLIGDIAAQTNLLALNATIEAARAGEAGKGFAVVASEVKTLASQTAKATEEISAQIAAMQSATDMAVGAIRGIATTVERSSEIAAGIATAVEEQGAATREIARNVGEAASGTSEVSAQVEGVNAGITETSAALRDLRQGTEDVARQGETLRAEVGRLVGRLRAA</sequence>
<dbReference type="PANTHER" id="PTHR32089">
    <property type="entry name" value="METHYL-ACCEPTING CHEMOTAXIS PROTEIN MCPB"/>
    <property type="match status" value="1"/>
</dbReference>
<evidence type="ECO:0000259" key="6">
    <source>
        <dbReference type="PROSITE" id="PS50111"/>
    </source>
</evidence>
<dbReference type="SMART" id="SM00283">
    <property type="entry name" value="MA"/>
    <property type="match status" value="1"/>
</dbReference>
<comment type="similarity">
    <text evidence="2">Belongs to the methyl-accepting chemotaxis (MCP) protein family.</text>
</comment>
<evidence type="ECO:0000256" key="3">
    <source>
        <dbReference type="PROSITE-ProRule" id="PRU00284"/>
    </source>
</evidence>
<dbReference type="InterPro" id="IPR003660">
    <property type="entry name" value="HAMP_dom"/>
</dbReference>
<reference evidence="9" key="1">
    <citation type="journal article" date="2019" name="Int. J. Syst. Evol. Microbiol.">
        <title>The Global Catalogue of Microorganisms (GCM) 10K type strain sequencing project: providing services to taxonomists for standard genome sequencing and annotation.</title>
        <authorList>
            <consortium name="The Broad Institute Genomics Platform"/>
            <consortium name="The Broad Institute Genome Sequencing Center for Infectious Disease"/>
            <person name="Wu L."/>
            <person name="Ma J."/>
        </authorList>
    </citation>
    <scope>NUCLEOTIDE SEQUENCE [LARGE SCALE GENOMIC DNA]</scope>
    <source>
        <strain evidence="9">CGMCC 1.16855</strain>
    </source>
</reference>
<dbReference type="InterPro" id="IPR007891">
    <property type="entry name" value="CHASE3"/>
</dbReference>
<keyword evidence="5" id="KW-0472">Membrane</keyword>
<evidence type="ECO:0000313" key="9">
    <source>
        <dbReference type="Proteomes" id="UP001595420"/>
    </source>
</evidence>
<name>A0ABV7BYT0_9PROT</name>
<evidence type="ECO:0000256" key="5">
    <source>
        <dbReference type="SAM" id="Phobius"/>
    </source>
</evidence>
<evidence type="ECO:0000256" key="4">
    <source>
        <dbReference type="SAM" id="Coils"/>
    </source>
</evidence>
<keyword evidence="5" id="KW-0812">Transmembrane</keyword>
<evidence type="ECO:0000259" key="7">
    <source>
        <dbReference type="PROSITE" id="PS50885"/>
    </source>
</evidence>